<organism evidence="2 3">
    <name type="scientific">Tremella mesenterica</name>
    <name type="common">Jelly fungus</name>
    <dbReference type="NCBI Taxonomy" id="5217"/>
    <lineage>
        <taxon>Eukaryota</taxon>
        <taxon>Fungi</taxon>
        <taxon>Dikarya</taxon>
        <taxon>Basidiomycota</taxon>
        <taxon>Agaricomycotina</taxon>
        <taxon>Tremellomycetes</taxon>
        <taxon>Tremellales</taxon>
        <taxon>Tremellaceae</taxon>
        <taxon>Tremella</taxon>
    </lineage>
</organism>
<evidence type="ECO:0000313" key="3">
    <source>
        <dbReference type="Proteomes" id="UP000289152"/>
    </source>
</evidence>
<feature type="region of interest" description="Disordered" evidence="1">
    <location>
        <begin position="1"/>
        <end position="108"/>
    </location>
</feature>
<protein>
    <submittedName>
        <fullName evidence="2">Uncharacterized protein</fullName>
    </submittedName>
</protein>
<proteinExistence type="predicted"/>
<evidence type="ECO:0000313" key="2">
    <source>
        <dbReference type="EMBL" id="RXK41214.1"/>
    </source>
</evidence>
<dbReference type="InParanoid" id="A0A4Q1BT30"/>
<keyword evidence="3" id="KW-1185">Reference proteome</keyword>
<dbReference type="VEuPathDB" id="FungiDB:TREMEDRAFT_36178"/>
<dbReference type="EMBL" id="SDIL01000010">
    <property type="protein sequence ID" value="RXK41214.1"/>
    <property type="molecule type" value="Genomic_DNA"/>
</dbReference>
<dbReference type="Proteomes" id="UP000289152">
    <property type="component" value="Unassembled WGS sequence"/>
</dbReference>
<accession>A0A4Q1BT30</accession>
<gene>
    <name evidence="2" type="ORF">M231_01364</name>
</gene>
<name>A0A4Q1BT30_TREME</name>
<feature type="compositionally biased region" description="Basic residues" evidence="1">
    <location>
        <begin position="15"/>
        <end position="25"/>
    </location>
</feature>
<dbReference type="AlphaFoldDB" id="A0A4Q1BT30"/>
<feature type="compositionally biased region" description="Basic and acidic residues" evidence="1">
    <location>
        <begin position="27"/>
        <end position="78"/>
    </location>
</feature>
<sequence>VRRGEETTIVTRTSRGSRKRARYPKGKAFDPENADAYREELARDQEAKRIKLQQKRAEKGKEKEKEKEKEKGKGRGEENGPGSLEISTGVSGGTGESSARPFRPPLRC</sequence>
<reference evidence="2 3" key="1">
    <citation type="submission" date="2016-06" db="EMBL/GenBank/DDBJ databases">
        <title>Evolution of pathogenesis and genome organization in the Tremellales.</title>
        <authorList>
            <person name="Cuomo C."/>
            <person name="Litvintseva A."/>
            <person name="Heitman J."/>
            <person name="Chen Y."/>
            <person name="Sun S."/>
            <person name="Springer D."/>
            <person name="Dromer F."/>
            <person name="Young S."/>
            <person name="Zeng Q."/>
            <person name="Chapman S."/>
            <person name="Gujja S."/>
            <person name="Saif S."/>
            <person name="Birren B."/>
        </authorList>
    </citation>
    <scope>NUCLEOTIDE SEQUENCE [LARGE SCALE GENOMIC DNA]</scope>
    <source>
        <strain evidence="2 3">ATCC 28783</strain>
    </source>
</reference>
<feature type="non-terminal residue" evidence="2">
    <location>
        <position position="1"/>
    </location>
</feature>
<evidence type="ECO:0000256" key="1">
    <source>
        <dbReference type="SAM" id="MobiDB-lite"/>
    </source>
</evidence>
<comment type="caution">
    <text evidence="2">The sequence shown here is derived from an EMBL/GenBank/DDBJ whole genome shotgun (WGS) entry which is preliminary data.</text>
</comment>